<dbReference type="EMBL" id="AGUD01000192">
    <property type="protein sequence ID" value="EHN11010.1"/>
    <property type="molecule type" value="Genomic_DNA"/>
</dbReference>
<evidence type="ECO:0000313" key="2">
    <source>
        <dbReference type="EMBL" id="EHN11010.1"/>
    </source>
</evidence>
<protein>
    <submittedName>
        <fullName evidence="2">Uncharacterized protein</fullName>
    </submittedName>
</protein>
<sequence>MPRQAPILAAARVSMRHVLPSGAASSPFREAADGSRRSSAGRTAAGLPRSVRRTLRRGDERRLAPA</sequence>
<reference evidence="2 3" key="1">
    <citation type="journal article" date="2013" name="Biodegradation">
        <title>Quantitative proteomic analysis of ibuprofen-degrading Patulibacter sp. strain I11.</title>
        <authorList>
            <person name="Almeida B."/>
            <person name="Kjeldal H."/>
            <person name="Lolas I."/>
            <person name="Knudsen A.D."/>
            <person name="Carvalho G."/>
            <person name="Nielsen K.L."/>
            <person name="Barreto Crespo M.T."/>
            <person name="Stensballe A."/>
            <person name="Nielsen J.L."/>
        </authorList>
    </citation>
    <scope>NUCLEOTIDE SEQUENCE [LARGE SCALE GENOMIC DNA]</scope>
    <source>
        <strain evidence="2 3">I11</strain>
    </source>
</reference>
<evidence type="ECO:0000256" key="1">
    <source>
        <dbReference type="SAM" id="MobiDB-lite"/>
    </source>
</evidence>
<dbReference type="AlphaFoldDB" id="H0E5P7"/>
<keyword evidence="3" id="KW-1185">Reference proteome</keyword>
<organism evidence="2 3">
    <name type="scientific">Patulibacter medicamentivorans</name>
    <dbReference type="NCBI Taxonomy" id="1097667"/>
    <lineage>
        <taxon>Bacteria</taxon>
        <taxon>Bacillati</taxon>
        <taxon>Actinomycetota</taxon>
        <taxon>Thermoleophilia</taxon>
        <taxon>Solirubrobacterales</taxon>
        <taxon>Patulibacteraceae</taxon>
        <taxon>Patulibacter</taxon>
    </lineage>
</organism>
<gene>
    <name evidence="2" type="ORF">PAI11_21440</name>
</gene>
<accession>H0E5P7</accession>
<comment type="caution">
    <text evidence="2">The sequence shown here is derived from an EMBL/GenBank/DDBJ whole genome shotgun (WGS) entry which is preliminary data.</text>
</comment>
<proteinExistence type="predicted"/>
<feature type="compositionally biased region" description="Basic and acidic residues" evidence="1">
    <location>
        <begin position="56"/>
        <end position="66"/>
    </location>
</feature>
<feature type="region of interest" description="Disordered" evidence="1">
    <location>
        <begin position="20"/>
        <end position="66"/>
    </location>
</feature>
<dbReference type="Proteomes" id="UP000005143">
    <property type="component" value="Unassembled WGS sequence"/>
</dbReference>
<evidence type="ECO:0000313" key="3">
    <source>
        <dbReference type="Proteomes" id="UP000005143"/>
    </source>
</evidence>
<name>H0E5P7_9ACTN</name>